<comment type="caution">
    <text evidence="2">The sequence shown here is derived from an EMBL/GenBank/DDBJ whole genome shotgun (WGS) entry which is preliminary data.</text>
</comment>
<dbReference type="GO" id="GO:0016787">
    <property type="term" value="F:hydrolase activity"/>
    <property type="evidence" value="ECO:0007669"/>
    <property type="project" value="UniProtKB-KW"/>
</dbReference>
<dbReference type="Proteomes" id="UP000535543">
    <property type="component" value="Unassembled WGS sequence"/>
</dbReference>
<name>A0A848KD11_9NOCA</name>
<organism evidence="2 3">
    <name type="scientific">Antrihabitans stalactiti</name>
    <dbReference type="NCBI Taxonomy" id="2584121"/>
    <lineage>
        <taxon>Bacteria</taxon>
        <taxon>Bacillati</taxon>
        <taxon>Actinomycetota</taxon>
        <taxon>Actinomycetes</taxon>
        <taxon>Mycobacteriales</taxon>
        <taxon>Nocardiaceae</taxon>
        <taxon>Antrihabitans</taxon>
    </lineage>
</organism>
<evidence type="ECO:0000313" key="3">
    <source>
        <dbReference type="Proteomes" id="UP000535543"/>
    </source>
</evidence>
<dbReference type="AlphaFoldDB" id="A0A848KD11"/>
<dbReference type="InterPro" id="IPR050471">
    <property type="entry name" value="AB_hydrolase"/>
</dbReference>
<dbReference type="SUPFAM" id="SSF53474">
    <property type="entry name" value="alpha/beta-Hydrolases"/>
    <property type="match status" value="1"/>
</dbReference>
<evidence type="ECO:0000313" key="2">
    <source>
        <dbReference type="EMBL" id="NMN94040.1"/>
    </source>
</evidence>
<accession>A0A848KD11</accession>
<dbReference type="PANTHER" id="PTHR43433:SF5">
    <property type="entry name" value="AB HYDROLASE-1 DOMAIN-CONTAINING PROTEIN"/>
    <property type="match status" value="1"/>
</dbReference>
<dbReference type="InterPro" id="IPR000073">
    <property type="entry name" value="AB_hydrolase_1"/>
</dbReference>
<dbReference type="PANTHER" id="PTHR43433">
    <property type="entry name" value="HYDROLASE, ALPHA/BETA FOLD FAMILY PROTEIN"/>
    <property type="match status" value="1"/>
</dbReference>
<keyword evidence="2" id="KW-0378">Hydrolase</keyword>
<proteinExistence type="predicted"/>
<dbReference type="Gene3D" id="3.40.50.1820">
    <property type="entry name" value="alpha/beta hydrolase"/>
    <property type="match status" value="1"/>
</dbReference>
<feature type="domain" description="AB hydrolase-1" evidence="1">
    <location>
        <begin position="42"/>
        <end position="262"/>
    </location>
</feature>
<sequence length="281" mass="29870">MVSLATVAPVGTLPVGEMVDVPGRGSTFVVDTGPTSSTAPPLLLLHSIACTGMLTWYPHFDRLAAKGRVVVFDQRWHGRGFRTPSFTLEDCADDAVALADVLGIDRFIAVGYSMGSLVGQLLWRRHPERVAGLVLCAAAANFRLAPRERVSMDMISRAVDAFAPKAGSLPPDSAAPAKGDRAWAIGQFRQTSPGAVGRATAEVGKFDSTGWIADIDVPTAVVVTARDRVLPPSRQRWIARQIRGAASYDVNCGHASCVLEADEFSSGLMPACASVISRARL</sequence>
<protein>
    <submittedName>
        <fullName evidence="2">Alpha/beta fold hydrolase</fullName>
    </submittedName>
</protein>
<reference evidence="2 3" key="2">
    <citation type="submission" date="2020-06" db="EMBL/GenBank/DDBJ databases">
        <title>Antribacter stalactiti gen. nov., sp. nov., a new member of the family Nacardiaceae isolated from a cave.</title>
        <authorList>
            <person name="Kim I.S."/>
        </authorList>
    </citation>
    <scope>NUCLEOTIDE SEQUENCE [LARGE SCALE GENOMIC DNA]</scope>
    <source>
        <strain evidence="2 3">YC2-7</strain>
    </source>
</reference>
<dbReference type="Pfam" id="PF12697">
    <property type="entry name" value="Abhydrolase_6"/>
    <property type="match status" value="1"/>
</dbReference>
<reference evidence="2 3" key="1">
    <citation type="submission" date="2019-05" db="EMBL/GenBank/DDBJ databases">
        <authorList>
            <person name="Lee S.D."/>
        </authorList>
    </citation>
    <scope>NUCLEOTIDE SEQUENCE [LARGE SCALE GENOMIC DNA]</scope>
    <source>
        <strain evidence="2 3">YC2-7</strain>
    </source>
</reference>
<dbReference type="InterPro" id="IPR029058">
    <property type="entry name" value="AB_hydrolase_fold"/>
</dbReference>
<evidence type="ECO:0000259" key="1">
    <source>
        <dbReference type="Pfam" id="PF12697"/>
    </source>
</evidence>
<dbReference type="EMBL" id="VCQU01000001">
    <property type="protein sequence ID" value="NMN94040.1"/>
    <property type="molecule type" value="Genomic_DNA"/>
</dbReference>
<gene>
    <name evidence="2" type="ORF">FGL95_03195</name>
</gene>
<keyword evidence="3" id="KW-1185">Reference proteome</keyword>
<dbReference type="RefSeq" id="WP_169584718.1">
    <property type="nucleotide sequence ID" value="NZ_VCQU01000001.1"/>
</dbReference>